<dbReference type="Gene3D" id="3.90.1720.10">
    <property type="entry name" value="endopeptidase domain like (from Nostoc punctiforme)"/>
    <property type="match status" value="1"/>
</dbReference>
<keyword evidence="2" id="KW-0645">Protease</keyword>
<dbReference type="RefSeq" id="WP_190299559.1">
    <property type="nucleotide sequence ID" value="NZ_CP061172.1"/>
</dbReference>
<sequence length="609" mass="68205">MNAQDLANDAAGQAGGAGKKIAGKVARKAAGKAAKFLKKLAKDFIKKLLLALGKSLLAFIGPYGLAIIAVVILIAVILTAIPYSDWFLGGGSRTEAQKKADIEYEQKFKLAADKTVEEIYGIDAEASWKTQLINTIKPSWGIPSALVRYHIVAKNKKVEYSDYDPDELIEFFKPKYKYTTIKNDKEWTKTITACANTGTDIEYSTYIREDHDVLSKVSFDYGEMVIKPLKRYYPGGATTRPSEWELVWRDKSDDCTVTRYRQYEKTMVDDRFVPSLNIDVPEFQKVLINQGIKKTDMKLVYEFIKTADPSWNSMLYGGYRGINAGTYFGQAQVTESVMRYESLVRKYAELNGVEDQVNLILALIQQESGGNSLDVMQSSESAGLPPNTLTDPEISIMYGVRHFAAVFRSAGGDIKLTLQAYNFGGGFIDYAKKRGGYSKENAVAFSEMMADRNGWRRYGDVDYVEHVLRYYSETGSLQVSSDGQIFDVQEVLNVMSNYMGRPYVWGGRRPEHGGFDCSGILEYSFNKIGINMYGTAQVQYNKTVPVNPSEALPGDLVFWVTKGSAPTHVGMYLGNDKFINSNNSHGLSISSINTWNRLYPFLGYRRIVK</sequence>
<reference evidence="7 8" key="1">
    <citation type="submission" date="2020-09" db="EMBL/GenBank/DDBJ databases">
        <title>Characterization of Paenibacillus peoriae strain ZF390 with broad-spectrum antimicrobial activity as a potential biocontrol agent.</title>
        <authorList>
            <person name="Li L."/>
            <person name="Zhao Y."/>
            <person name="Li B."/>
            <person name="Xie X."/>
        </authorList>
    </citation>
    <scope>NUCLEOTIDE SEQUENCE [LARGE SCALE GENOMIC DNA]</scope>
    <source>
        <strain evidence="7 8">ZF390</strain>
    </source>
</reference>
<dbReference type="CDD" id="cd16891">
    <property type="entry name" value="CwlT-like"/>
    <property type="match status" value="1"/>
</dbReference>
<keyword evidence="5" id="KW-1133">Transmembrane helix</keyword>
<dbReference type="PROSITE" id="PS51935">
    <property type="entry name" value="NLPC_P60"/>
    <property type="match status" value="1"/>
</dbReference>
<evidence type="ECO:0000259" key="6">
    <source>
        <dbReference type="PROSITE" id="PS51935"/>
    </source>
</evidence>
<dbReference type="SUPFAM" id="SSF54001">
    <property type="entry name" value="Cysteine proteinases"/>
    <property type="match status" value="1"/>
</dbReference>
<keyword evidence="5" id="KW-0472">Membrane</keyword>
<protein>
    <submittedName>
        <fullName evidence="7">Lysozyme family protein</fullName>
    </submittedName>
</protein>
<dbReference type="InterPro" id="IPR023346">
    <property type="entry name" value="Lysozyme-like_dom_sf"/>
</dbReference>
<feature type="domain" description="NlpC/P60" evidence="6">
    <location>
        <begin position="485"/>
        <end position="608"/>
    </location>
</feature>
<accession>A0A7H0YGG0</accession>
<dbReference type="GO" id="GO:0006508">
    <property type="term" value="P:proteolysis"/>
    <property type="evidence" value="ECO:0007669"/>
    <property type="project" value="UniProtKB-KW"/>
</dbReference>
<dbReference type="InterPro" id="IPR038765">
    <property type="entry name" value="Papain-like_cys_pep_sf"/>
</dbReference>
<organism evidence="7 8">
    <name type="scientific">Paenibacillus peoriae</name>
    <dbReference type="NCBI Taxonomy" id="59893"/>
    <lineage>
        <taxon>Bacteria</taxon>
        <taxon>Bacillati</taxon>
        <taxon>Bacillota</taxon>
        <taxon>Bacilli</taxon>
        <taxon>Bacillales</taxon>
        <taxon>Paenibacillaceae</taxon>
        <taxon>Paenibacillus</taxon>
    </lineage>
</organism>
<dbReference type="Gene3D" id="1.10.530.10">
    <property type="match status" value="1"/>
</dbReference>
<evidence type="ECO:0000256" key="3">
    <source>
        <dbReference type="ARBA" id="ARBA00022801"/>
    </source>
</evidence>
<evidence type="ECO:0000256" key="1">
    <source>
        <dbReference type="ARBA" id="ARBA00007074"/>
    </source>
</evidence>
<keyword evidence="3" id="KW-0378">Hydrolase</keyword>
<keyword evidence="5" id="KW-0812">Transmembrane</keyword>
<evidence type="ECO:0000256" key="5">
    <source>
        <dbReference type="SAM" id="Phobius"/>
    </source>
</evidence>
<dbReference type="Pfam" id="PF13702">
    <property type="entry name" value="Lysozyme_like"/>
    <property type="match status" value="1"/>
</dbReference>
<dbReference type="InterPro" id="IPR047194">
    <property type="entry name" value="CwlT-like_lysozyme"/>
</dbReference>
<dbReference type="EMBL" id="CP061172">
    <property type="protein sequence ID" value="QNR70168.1"/>
    <property type="molecule type" value="Genomic_DNA"/>
</dbReference>
<evidence type="ECO:0000256" key="4">
    <source>
        <dbReference type="ARBA" id="ARBA00022807"/>
    </source>
</evidence>
<dbReference type="InterPro" id="IPR000064">
    <property type="entry name" value="NLP_P60_dom"/>
</dbReference>
<evidence type="ECO:0000256" key="2">
    <source>
        <dbReference type="ARBA" id="ARBA00022670"/>
    </source>
</evidence>
<dbReference type="Pfam" id="PF00877">
    <property type="entry name" value="NLPC_P60"/>
    <property type="match status" value="1"/>
</dbReference>
<keyword evidence="4" id="KW-0788">Thiol protease</keyword>
<dbReference type="PANTHER" id="PTHR47053">
    <property type="entry name" value="MUREIN DD-ENDOPEPTIDASE MEPH-RELATED"/>
    <property type="match status" value="1"/>
</dbReference>
<dbReference type="SUPFAM" id="SSF53955">
    <property type="entry name" value="Lysozyme-like"/>
    <property type="match status" value="1"/>
</dbReference>
<evidence type="ECO:0000313" key="8">
    <source>
        <dbReference type="Proteomes" id="UP000516384"/>
    </source>
</evidence>
<comment type="similarity">
    <text evidence="1">Belongs to the peptidase C40 family.</text>
</comment>
<proteinExistence type="inferred from homology"/>
<dbReference type="GO" id="GO:0008234">
    <property type="term" value="F:cysteine-type peptidase activity"/>
    <property type="evidence" value="ECO:0007669"/>
    <property type="project" value="UniProtKB-KW"/>
</dbReference>
<evidence type="ECO:0000313" key="7">
    <source>
        <dbReference type="EMBL" id="QNR70168.1"/>
    </source>
</evidence>
<dbReference type="Proteomes" id="UP000516384">
    <property type="component" value="Chromosome"/>
</dbReference>
<dbReference type="PANTHER" id="PTHR47053:SF5">
    <property type="entry name" value="BIFUNCTIONAL MURAMIDASE_DL-ENDOPEPTIDASE CWLT"/>
    <property type="match status" value="1"/>
</dbReference>
<dbReference type="InterPro" id="IPR051202">
    <property type="entry name" value="Peptidase_C40"/>
</dbReference>
<feature type="transmembrane region" description="Helical" evidence="5">
    <location>
        <begin position="56"/>
        <end position="83"/>
    </location>
</feature>
<name>A0A7H0YGG0_9BACL</name>
<dbReference type="AlphaFoldDB" id="A0A7H0YGG0"/>
<gene>
    <name evidence="7" type="ORF">IAQ67_14400</name>
</gene>